<feature type="compositionally biased region" description="Pro residues" evidence="1">
    <location>
        <begin position="134"/>
        <end position="143"/>
    </location>
</feature>
<dbReference type="InterPro" id="IPR009849">
    <property type="entry name" value="DUF1410"/>
</dbReference>
<feature type="compositionally biased region" description="Basic and acidic residues" evidence="1">
    <location>
        <begin position="1"/>
        <end position="10"/>
    </location>
</feature>
<proteinExistence type="predicted"/>
<evidence type="ECO:0000259" key="2">
    <source>
        <dbReference type="Pfam" id="PF07198"/>
    </source>
</evidence>
<sequence>MNYQTEKVDFENAPTPTPEPTPTPTLKEDKAVVSKVELVDPNKENKQAKVKLEFSELSLKDETKKVLKLTLTSGNENKEVELELSTDKTSSISKELVDFSTKTYKVTKLILNDTNVDLTDAIKNQELKVEASPSPQPTPPTPTPKKDEAIVSGVKINKDENNIATIEITFSKLVLANDNKKSFILEVKDSTNANNSPIVATELVLDKNKKTLVGKLNNLKTNVDYKISKLTLNNQNVEFDENALLKSYVDQAKLTMTFNNTNKKVNVKLENFSVLNSLEDKQPILVFDIEITKNGTIPQTIHKSLTKSQLLNSNGLEINLKDKIKDTNGSYTVKLTNAKLLNINI</sequence>
<feature type="domain" description="DUF1410" evidence="2">
    <location>
        <begin position="42"/>
        <end position="118"/>
    </location>
</feature>
<dbReference type="HOGENOM" id="CLU_069143_0_0_14"/>
<organism evidence="3 4">
    <name type="scientific">Ureaplasma urealyticum serovar 10 (strain ATCC 33699 / Western)</name>
    <dbReference type="NCBI Taxonomy" id="565575"/>
    <lineage>
        <taxon>Bacteria</taxon>
        <taxon>Bacillati</taxon>
        <taxon>Mycoplasmatota</taxon>
        <taxon>Mycoplasmoidales</taxon>
        <taxon>Mycoplasmoidaceae</taxon>
        <taxon>Ureaplasma</taxon>
    </lineage>
</organism>
<dbReference type="STRING" id="565575.UUR10_0414"/>
<evidence type="ECO:0000256" key="1">
    <source>
        <dbReference type="SAM" id="MobiDB-lite"/>
    </source>
</evidence>
<reference evidence="3 4" key="1">
    <citation type="submission" date="2008-10" db="EMBL/GenBank/DDBJ databases">
        <title>Genome sequence of Ureaplasma urealyticum serovar 10 ATCC-33699.</title>
        <authorList>
            <person name="Shrivastava S."/>
            <person name="Methe B.A."/>
            <person name="Glass J."/>
            <person name="White K."/>
            <person name="Duffy L.B."/>
        </authorList>
    </citation>
    <scope>NUCLEOTIDE SEQUENCE [LARGE SCALE GENOMIC DNA]</scope>
    <source>
        <strain evidence="4">ATCC 33699 / Western</strain>
    </source>
</reference>
<dbReference type="Pfam" id="PF07198">
    <property type="entry name" value="DUF1410"/>
    <property type="match status" value="2"/>
</dbReference>
<dbReference type="Proteomes" id="UP000002018">
    <property type="component" value="Chromosome"/>
</dbReference>
<dbReference type="KEGG" id="uue:UUR10_0414"/>
<evidence type="ECO:0000313" key="4">
    <source>
        <dbReference type="Proteomes" id="UP000002018"/>
    </source>
</evidence>
<dbReference type="EMBL" id="CP001184">
    <property type="protein sequence ID" value="ACI60088.1"/>
    <property type="molecule type" value="Genomic_DNA"/>
</dbReference>
<feature type="region of interest" description="Disordered" evidence="1">
    <location>
        <begin position="1"/>
        <end position="26"/>
    </location>
</feature>
<feature type="region of interest" description="Disordered" evidence="1">
    <location>
        <begin position="126"/>
        <end position="147"/>
    </location>
</feature>
<feature type="domain" description="DUF1410" evidence="2">
    <location>
        <begin position="162"/>
        <end position="238"/>
    </location>
</feature>
<dbReference type="RefSeq" id="WP_012560279.1">
    <property type="nucleotide sequence ID" value="NC_011374.1"/>
</dbReference>
<accession>B5ZBL7</accession>
<name>B5ZBL7_UREU1</name>
<evidence type="ECO:0000313" key="3">
    <source>
        <dbReference type="EMBL" id="ACI60088.1"/>
    </source>
</evidence>
<protein>
    <recommendedName>
        <fullName evidence="2">DUF1410 domain-containing protein</fullName>
    </recommendedName>
</protein>
<gene>
    <name evidence="3" type="ordered locus">UUR10_0414</name>
</gene>
<dbReference type="AlphaFoldDB" id="B5ZBL7"/>